<dbReference type="EMBL" id="GBRH01249499">
    <property type="protein sequence ID" value="JAD48396.1"/>
    <property type="molecule type" value="Transcribed_RNA"/>
</dbReference>
<reference evidence="1" key="1">
    <citation type="submission" date="2014-09" db="EMBL/GenBank/DDBJ databases">
        <authorList>
            <person name="Magalhaes I.L.F."/>
            <person name="Oliveira U."/>
            <person name="Santos F.R."/>
            <person name="Vidigal T.H.D.A."/>
            <person name="Brescovit A.D."/>
            <person name="Santos A.J."/>
        </authorList>
    </citation>
    <scope>NUCLEOTIDE SEQUENCE</scope>
    <source>
        <tissue evidence="1">Shoot tissue taken approximately 20 cm above the soil surface</tissue>
    </source>
</reference>
<dbReference type="AlphaFoldDB" id="A0A0A9ABD5"/>
<evidence type="ECO:0000313" key="1">
    <source>
        <dbReference type="EMBL" id="JAD48396.1"/>
    </source>
</evidence>
<sequence>MGLIWSISLCSYLKGIDNDLYCCFPFVC</sequence>
<proteinExistence type="predicted"/>
<protein>
    <submittedName>
        <fullName evidence="1">Uncharacterized protein</fullName>
    </submittedName>
</protein>
<organism evidence="1">
    <name type="scientific">Arundo donax</name>
    <name type="common">Giant reed</name>
    <name type="synonym">Donax arundinaceus</name>
    <dbReference type="NCBI Taxonomy" id="35708"/>
    <lineage>
        <taxon>Eukaryota</taxon>
        <taxon>Viridiplantae</taxon>
        <taxon>Streptophyta</taxon>
        <taxon>Embryophyta</taxon>
        <taxon>Tracheophyta</taxon>
        <taxon>Spermatophyta</taxon>
        <taxon>Magnoliopsida</taxon>
        <taxon>Liliopsida</taxon>
        <taxon>Poales</taxon>
        <taxon>Poaceae</taxon>
        <taxon>PACMAD clade</taxon>
        <taxon>Arundinoideae</taxon>
        <taxon>Arundineae</taxon>
        <taxon>Arundo</taxon>
    </lineage>
</organism>
<reference evidence="1" key="2">
    <citation type="journal article" date="2015" name="Data Brief">
        <title>Shoot transcriptome of the giant reed, Arundo donax.</title>
        <authorList>
            <person name="Barrero R.A."/>
            <person name="Guerrero F.D."/>
            <person name="Moolhuijzen P."/>
            <person name="Goolsby J.A."/>
            <person name="Tidwell J."/>
            <person name="Bellgard S.E."/>
            <person name="Bellgard M.I."/>
        </authorList>
    </citation>
    <scope>NUCLEOTIDE SEQUENCE</scope>
    <source>
        <tissue evidence="1">Shoot tissue taken approximately 20 cm above the soil surface</tissue>
    </source>
</reference>
<name>A0A0A9ABD5_ARUDO</name>
<accession>A0A0A9ABD5</accession>